<dbReference type="Proteomes" id="UP000789707">
    <property type="component" value="Unassembled WGS sequence"/>
</dbReference>
<dbReference type="Pfam" id="PF05256">
    <property type="entry name" value="UPF0223"/>
    <property type="match status" value="1"/>
</dbReference>
<reference evidence="1 2" key="1">
    <citation type="submission" date="2021-11" db="EMBL/GenBank/DDBJ databases">
        <authorList>
            <person name="Depoorter E."/>
        </authorList>
    </citation>
    <scope>NUCLEOTIDE SEQUENCE [LARGE SCALE GENOMIC DNA]</scope>
    <source>
        <strain evidence="1 2">LMG 24289</strain>
    </source>
</reference>
<dbReference type="PIRSF" id="PIRSF037260">
    <property type="entry name" value="UPF0223"/>
    <property type="match status" value="1"/>
</dbReference>
<protein>
    <submittedName>
        <fullName evidence="1">Uncharacterized protein</fullName>
    </submittedName>
</protein>
<dbReference type="Gene3D" id="1.10.220.80">
    <property type="entry name" value="BH2638-like"/>
    <property type="match status" value="1"/>
</dbReference>
<evidence type="ECO:0000313" key="2">
    <source>
        <dbReference type="Proteomes" id="UP000789707"/>
    </source>
</evidence>
<dbReference type="InterPro" id="IPR023324">
    <property type="entry name" value="BH2638-like_sf"/>
</dbReference>
<proteinExistence type="predicted"/>
<name>A0ABM8Z3F2_9LACO</name>
<dbReference type="RefSeq" id="WP_230095839.1">
    <property type="nucleotide sequence ID" value="NZ_CAKKNS010000001.1"/>
</dbReference>
<gene>
    <name evidence="1" type="ORF">WFA24289_00053</name>
</gene>
<dbReference type="NCBIfam" id="NF003353">
    <property type="entry name" value="PRK04387.1"/>
    <property type="match status" value="1"/>
</dbReference>
<accession>A0ABM8Z3F2</accession>
<evidence type="ECO:0000313" key="1">
    <source>
        <dbReference type="EMBL" id="CAH0415756.1"/>
    </source>
</evidence>
<keyword evidence="2" id="KW-1185">Reference proteome</keyword>
<dbReference type="InterPro" id="IPR007920">
    <property type="entry name" value="UPF0223"/>
</dbReference>
<dbReference type="EMBL" id="CAKKNS010000001">
    <property type="protein sequence ID" value="CAH0415756.1"/>
    <property type="molecule type" value="Genomic_DNA"/>
</dbReference>
<sequence length="95" mass="10797">MLVSNENFSLPLDAAWSTQDIIKVTNFYALVADAYETGVDRELLLAAYRDFKNVVPMKFEEKQLDREFAAASGYSIYQTIKAARESTRPKLKLSL</sequence>
<organism evidence="1 2">
    <name type="scientific">Periweissella fabaria</name>
    <dbReference type="NCBI Taxonomy" id="546157"/>
    <lineage>
        <taxon>Bacteria</taxon>
        <taxon>Bacillati</taxon>
        <taxon>Bacillota</taxon>
        <taxon>Bacilli</taxon>
        <taxon>Lactobacillales</taxon>
        <taxon>Lactobacillaceae</taxon>
        <taxon>Periweissella</taxon>
    </lineage>
</organism>
<comment type="caution">
    <text evidence="1">The sequence shown here is derived from an EMBL/GenBank/DDBJ whole genome shotgun (WGS) entry which is preliminary data.</text>
</comment>
<dbReference type="SUPFAM" id="SSF158504">
    <property type="entry name" value="BH2638-like"/>
    <property type="match status" value="1"/>
</dbReference>